<dbReference type="RefSeq" id="WP_034888819.1">
    <property type="nucleotide sequence ID" value="NZ_JRUQ01000018.1"/>
</dbReference>
<name>A0A0A3ZC97_9GAMM</name>
<dbReference type="eggNOG" id="ENOG5030H36">
    <property type="taxonomic scope" value="Bacteria"/>
</dbReference>
<gene>
    <name evidence="1" type="ORF">NG99_04455</name>
</gene>
<keyword evidence="2" id="KW-1185">Reference proteome</keyword>
<dbReference type="EMBL" id="JRUQ01000018">
    <property type="protein sequence ID" value="KGT95276.1"/>
    <property type="molecule type" value="Genomic_DNA"/>
</dbReference>
<dbReference type="OrthoDB" id="6418490at2"/>
<evidence type="ECO:0000313" key="1">
    <source>
        <dbReference type="EMBL" id="KGT95276.1"/>
    </source>
</evidence>
<dbReference type="InterPro" id="IPR009679">
    <property type="entry name" value="Phage_186_CII-like"/>
</dbReference>
<organism evidence="1 2">
    <name type="scientific">Erwinia typographi</name>
    <dbReference type="NCBI Taxonomy" id="371042"/>
    <lineage>
        <taxon>Bacteria</taxon>
        <taxon>Pseudomonadati</taxon>
        <taxon>Pseudomonadota</taxon>
        <taxon>Gammaproteobacteria</taxon>
        <taxon>Enterobacterales</taxon>
        <taxon>Erwiniaceae</taxon>
        <taxon>Erwinia</taxon>
    </lineage>
</organism>
<evidence type="ECO:0000313" key="2">
    <source>
        <dbReference type="Proteomes" id="UP000030351"/>
    </source>
</evidence>
<dbReference type="Pfam" id="PF06892">
    <property type="entry name" value="Phage_CP76"/>
    <property type="match status" value="1"/>
</dbReference>
<evidence type="ECO:0008006" key="3">
    <source>
        <dbReference type="Google" id="ProtNLM"/>
    </source>
</evidence>
<reference evidence="1 2" key="1">
    <citation type="submission" date="2014-10" db="EMBL/GenBank/DDBJ databases">
        <title>Genome sequence of Erwinia typographi M043b.</title>
        <authorList>
            <person name="Chan K.-G."/>
            <person name="Tan W.-S."/>
        </authorList>
    </citation>
    <scope>NUCLEOTIDE SEQUENCE [LARGE SCALE GENOMIC DNA]</scope>
    <source>
        <strain evidence="1 2">M043b</strain>
    </source>
</reference>
<proteinExistence type="predicted"/>
<accession>A0A0A3ZC97</accession>
<dbReference type="STRING" id="371042.NG99_04455"/>
<protein>
    <recommendedName>
        <fullName evidence="3">Regulatory protein</fullName>
    </recommendedName>
</protein>
<dbReference type="Proteomes" id="UP000030351">
    <property type="component" value="Unassembled WGS sequence"/>
</dbReference>
<dbReference type="GO" id="GO:0003677">
    <property type="term" value="F:DNA binding"/>
    <property type="evidence" value="ECO:0007669"/>
    <property type="project" value="InterPro"/>
</dbReference>
<sequence>MFDFEISTHGHFDEACRKFALTHNMSELAKQAGMKVQTLRNKLNPDQVHQLTVAEMLLITDLTEDATLIDGALAQLQCLPCVPVNEVAPEKLPAYVLKATAEVGQLAAGVVSQERFTSACRRGFVQSVNTGIRCLTLAAIAIQTRVHSNPAMAGTTDVLSGIGASIGVV</sequence>
<dbReference type="AlphaFoldDB" id="A0A0A3ZC97"/>
<comment type="caution">
    <text evidence="1">The sequence shown here is derived from an EMBL/GenBank/DDBJ whole genome shotgun (WGS) entry which is preliminary data.</text>
</comment>